<gene>
    <name evidence="1" type="ORF">H6G94_30755</name>
</gene>
<proteinExistence type="predicted"/>
<dbReference type="Proteomes" id="UP000606396">
    <property type="component" value="Unassembled WGS sequence"/>
</dbReference>
<reference evidence="1 2" key="1">
    <citation type="journal article" date="2020" name="ISME J.">
        <title>Comparative genomics reveals insights into cyanobacterial evolution and habitat adaptation.</title>
        <authorList>
            <person name="Chen M.Y."/>
            <person name="Teng W.K."/>
            <person name="Zhao L."/>
            <person name="Hu C.X."/>
            <person name="Zhou Y.K."/>
            <person name="Han B.P."/>
            <person name="Song L.R."/>
            <person name="Shu W.S."/>
        </authorList>
    </citation>
    <scope>NUCLEOTIDE SEQUENCE [LARGE SCALE GENOMIC DNA]</scope>
    <source>
        <strain evidence="1 2">FACHB-252</strain>
    </source>
</reference>
<accession>A0ABR8HIA7</accession>
<evidence type="ECO:0000313" key="1">
    <source>
        <dbReference type="EMBL" id="MBD2615585.1"/>
    </source>
</evidence>
<name>A0ABR8HIA7_NOSPU</name>
<dbReference type="RefSeq" id="WP_185564467.1">
    <property type="nucleotide sequence ID" value="NZ_JACJTC010000028.1"/>
</dbReference>
<sequence length="60" mass="7256">MSSSYPYYIAWTDPLHLGDHNLCHWVRVASRREERSNRNIYLILHNDLTWSNQENIARIE</sequence>
<evidence type="ECO:0000313" key="2">
    <source>
        <dbReference type="Proteomes" id="UP000606396"/>
    </source>
</evidence>
<dbReference type="EMBL" id="JACJTC010000028">
    <property type="protein sequence ID" value="MBD2615585.1"/>
    <property type="molecule type" value="Genomic_DNA"/>
</dbReference>
<keyword evidence="2" id="KW-1185">Reference proteome</keyword>
<organism evidence="1 2">
    <name type="scientific">Nostoc punctiforme FACHB-252</name>
    <dbReference type="NCBI Taxonomy" id="1357509"/>
    <lineage>
        <taxon>Bacteria</taxon>
        <taxon>Bacillati</taxon>
        <taxon>Cyanobacteriota</taxon>
        <taxon>Cyanophyceae</taxon>
        <taxon>Nostocales</taxon>
        <taxon>Nostocaceae</taxon>
        <taxon>Nostoc</taxon>
    </lineage>
</organism>
<comment type="caution">
    <text evidence="1">The sequence shown here is derived from an EMBL/GenBank/DDBJ whole genome shotgun (WGS) entry which is preliminary data.</text>
</comment>
<protein>
    <submittedName>
        <fullName evidence="1">Uncharacterized protein</fullName>
    </submittedName>
</protein>